<evidence type="ECO:0000313" key="10">
    <source>
        <dbReference type="Proteomes" id="UP000283543"/>
    </source>
</evidence>
<dbReference type="Proteomes" id="UP000283543">
    <property type="component" value="Unassembled WGS sequence"/>
</dbReference>
<dbReference type="InterPro" id="IPR011990">
    <property type="entry name" value="TPR-like_helical_dom_sf"/>
</dbReference>
<sequence>MLRRAVVGLPNAQQEGLRTFMRGMSTIPVKRRFRIVTTLSEDVPFHPKHISFTSKSTTDSVEQCAPQAAPSINETKKKAFKLVAREPKSTLDHAYRYTPTTKPPTPLVVLERAVLDKNYAKAVEAFDTVPSSDLNRFAYEWAMQSHVALGNYAEVVRLFEEAEKTIPMLHNRLRFYYILSLNRQSRFADSLDVFVDWHVGEVAPLSRPIYNALLVACSHLKAWKTAQTIYHAMLTSHLTPNGPTYFHVITTAIKSRPKCPQFTILSLAEATAAAGYPISVTLLNHILVDASSTSSAAPPLSSPSSPSSGQVRVAAIRRALHLWDANKHYDALPVASEVPYEIALQQIWDAKLYTEAVGVVEDLVRLPSPSAAFKFRIAKMLLSRAAPVHADMSIKLLDLMQTHELGRLSGMARYRLFAGWSHLLEIEDIAAFFVQYQDVTHGWNGSRVSDLFIFGYRQFIAKGGHSPHEFQTVMRLFTFAFESGDTLSYVALEHAVRWLYDMGKANEALQIIITMRGNPDLPLGYRLTELGMFIASKKEEYDVVIDLFEDLQSRGCTHKGDELHPKRFMVKMATKAYGETQNLIKFQELRYILSNREYKHWQGDPAERRPRGRMYV</sequence>
<evidence type="ECO:0000313" key="8">
    <source>
        <dbReference type="Proteomes" id="UP000266239"/>
    </source>
</evidence>
<dbReference type="EMBL" id="QUTA01004911">
    <property type="protein sequence ID" value="RHY17944.1"/>
    <property type="molecule type" value="Genomic_DNA"/>
</dbReference>
<evidence type="ECO:0000313" key="6">
    <source>
        <dbReference type="Proteomes" id="UP000265716"/>
    </source>
</evidence>
<evidence type="ECO:0000313" key="2">
    <source>
        <dbReference type="EMBL" id="RHY51488.1"/>
    </source>
</evidence>
<evidence type="ECO:0000313" key="9">
    <source>
        <dbReference type="Proteomes" id="UP000266643"/>
    </source>
</evidence>
<dbReference type="EMBL" id="QUTD01005329">
    <property type="protein sequence ID" value="RHY62609.1"/>
    <property type="molecule type" value="Genomic_DNA"/>
</dbReference>
<gene>
    <name evidence="1" type="ORF">DYB25_002343</name>
    <name evidence="4" type="ORF">DYB30_000083</name>
    <name evidence="5" type="ORF">DYB31_001669</name>
    <name evidence="3" type="ORF">DYB34_002681</name>
    <name evidence="2" type="ORF">DYB38_003904</name>
</gene>
<dbReference type="Proteomes" id="UP000266643">
    <property type="component" value="Unassembled WGS sequence"/>
</dbReference>
<protein>
    <recommendedName>
        <fullName evidence="11">Pentacotripeptide-repeat region of PRORP domain-containing protein</fullName>
    </recommendedName>
</protein>
<dbReference type="Proteomes" id="UP000266239">
    <property type="component" value="Unassembled WGS sequence"/>
</dbReference>
<evidence type="ECO:0008006" key="11">
    <source>
        <dbReference type="Google" id="ProtNLM"/>
    </source>
</evidence>
<dbReference type="EMBL" id="QUTC01006563">
    <property type="protein sequence ID" value="RHY51488.1"/>
    <property type="molecule type" value="Genomic_DNA"/>
</dbReference>
<evidence type="ECO:0000313" key="1">
    <source>
        <dbReference type="EMBL" id="RHY17944.1"/>
    </source>
</evidence>
<evidence type="ECO:0000313" key="4">
    <source>
        <dbReference type="EMBL" id="RHY62609.1"/>
    </source>
</evidence>
<evidence type="ECO:0000313" key="5">
    <source>
        <dbReference type="EMBL" id="RHZ09056.1"/>
    </source>
</evidence>
<dbReference type="EMBL" id="QUTE01011689">
    <property type="protein sequence ID" value="RHZ09056.1"/>
    <property type="molecule type" value="Genomic_DNA"/>
</dbReference>
<comment type="caution">
    <text evidence="2">The sequence shown here is derived from an EMBL/GenBank/DDBJ whole genome shotgun (WGS) entry which is preliminary data.</text>
</comment>
<dbReference type="Proteomes" id="UP000266196">
    <property type="component" value="Unassembled WGS sequence"/>
</dbReference>
<dbReference type="AlphaFoldDB" id="A0A397CRG0"/>
<dbReference type="EMBL" id="QUTB01005878">
    <property type="protein sequence ID" value="RHY52822.1"/>
    <property type="molecule type" value="Genomic_DNA"/>
</dbReference>
<proteinExistence type="predicted"/>
<dbReference type="Gene3D" id="1.25.40.10">
    <property type="entry name" value="Tetratricopeptide repeat domain"/>
    <property type="match status" value="1"/>
</dbReference>
<dbReference type="VEuPathDB" id="FungiDB:H257_04489"/>
<reference evidence="6 7" key="1">
    <citation type="submission" date="2018-08" db="EMBL/GenBank/DDBJ databases">
        <title>Aphanomyces genome sequencing and annotation.</title>
        <authorList>
            <person name="Minardi D."/>
            <person name="Oidtmann B."/>
            <person name="Van Der Giezen M."/>
            <person name="Studholme D.J."/>
        </authorList>
    </citation>
    <scope>NUCLEOTIDE SEQUENCE [LARGE SCALE GENOMIC DNA]</scope>
    <source>
        <strain evidence="5 7">197901</strain>
        <strain evidence="4 9">D2</strain>
        <strain evidence="2 6">SA</strain>
        <strain evidence="3 10">Si</strain>
        <strain evidence="1 8">Yx</strain>
    </source>
</reference>
<name>A0A397CRG0_APHAT</name>
<dbReference type="Proteomes" id="UP000265716">
    <property type="component" value="Unassembled WGS sequence"/>
</dbReference>
<evidence type="ECO:0000313" key="7">
    <source>
        <dbReference type="Proteomes" id="UP000266196"/>
    </source>
</evidence>
<accession>A0A397CRG0</accession>
<organism evidence="2 6">
    <name type="scientific">Aphanomyces astaci</name>
    <name type="common">Crayfish plague agent</name>
    <dbReference type="NCBI Taxonomy" id="112090"/>
    <lineage>
        <taxon>Eukaryota</taxon>
        <taxon>Sar</taxon>
        <taxon>Stramenopiles</taxon>
        <taxon>Oomycota</taxon>
        <taxon>Saprolegniomycetes</taxon>
        <taxon>Saprolegniales</taxon>
        <taxon>Verrucalvaceae</taxon>
        <taxon>Aphanomyces</taxon>
    </lineage>
</organism>
<evidence type="ECO:0000313" key="3">
    <source>
        <dbReference type="EMBL" id="RHY52822.1"/>
    </source>
</evidence>